<protein>
    <recommendedName>
        <fullName evidence="2">DUF1521 domain-containing protein</fullName>
    </recommendedName>
</protein>
<feature type="compositionally biased region" description="Polar residues" evidence="1">
    <location>
        <begin position="1"/>
        <end position="19"/>
    </location>
</feature>
<gene>
    <name evidence="3" type="ORF">AWB67_01085</name>
</gene>
<reference evidence="3" key="1">
    <citation type="submission" date="2016-01" db="EMBL/GenBank/DDBJ databases">
        <authorList>
            <person name="Peeters C."/>
        </authorList>
    </citation>
    <scope>NUCLEOTIDE SEQUENCE [LARGE SCALE GENOMIC DNA]</scope>
    <source>
        <strain evidence="3">LMG 22937</strain>
    </source>
</reference>
<dbReference type="Pfam" id="PF07481">
    <property type="entry name" value="DUF1521"/>
    <property type="match status" value="1"/>
</dbReference>
<evidence type="ECO:0000259" key="2">
    <source>
        <dbReference type="Pfam" id="PF07481"/>
    </source>
</evidence>
<dbReference type="InterPro" id="IPR011086">
    <property type="entry name" value="DUF1521"/>
</dbReference>
<dbReference type="AlphaFoldDB" id="A0A158G3C3"/>
<accession>A0A158G3C3</accession>
<evidence type="ECO:0000313" key="4">
    <source>
        <dbReference type="Proteomes" id="UP000054925"/>
    </source>
</evidence>
<sequence>MYASNTQTSFSVSNFSSTERNGNGRSGGDSRNGRGSNRSNIDRKRAEMMKHFMQAMNAFASGFSGTAHAGTGANGSKGSNAANGSSGHCGTAASQAGGQGSAHGQAGGTGSSNAHGKGDCHSQNNGDRDTSGKGDNNSQNNSGRGATGKDDCHSQNNGGRGTSGKDDCHSQNNGGNGTSGKDDCHSPARGTHGKDDNHCHNNNNGKDDSPCDWTASEVTNNQTSVDLGDYKLDFNKGDSSMILTNKTTGDATQVWGDPHIDFHNAGASSKQNDATFKGPLTFQLPDDTKITLGTEAVANNPGITVTNKVTITQGKNSIVVDNLNQYKGGALQVTKGRDGRALDAAAPDGYTLVQQKDGKGWVDGSTGRAPTQVDFDRLGV</sequence>
<comment type="caution">
    <text evidence="3">The sequence shown here is derived from an EMBL/GenBank/DDBJ whole genome shotgun (WGS) entry which is preliminary data.</text>
</comment>
<keyword evidence="4" id="KW-1185">Reference proteome</keyword>
<dbReference type="RefSeq" id="WP_087655202.1">
    <property type="nucleotide sequence ID" value="NZ_FCOL02000004.1"/>
</dbReference>
<evidence type="ECO:0000256" key="1">
    <source>
        <dbReference type="SAM" id="MobiDB-lite"/>
    </source>
</evidence>
<feature type="region of interest" description="Disordered" evidence="1">
    <location>
        <begin position="78"/>
        <end position="203"/>
    </location>
</feature>
<dbReference type="Proteomes" id="UP000054925">
    <property type="component" value="Unassembled WGS sequence"/>
</dbReference>
<name>A0A158G3C3_9BURK</name>
<evidence type="ECO:0000313" key="3">
    <source>
        <dbReference type="EMBL" id="SAL26532.1"/>
    </source>
</evidence>
<feature type="region of interest" description="Disordered" evidence="1">
    <location>
        <begin position="1"/>
        <end position="41"/>
    </location>
</feature>
<dbReference type="OrthoDB" id="5971591at2"/>
<feature type="compositionally biased region" description="Basic and acidic residues" evidence="1">
    <location>
        <begin position="116"/>
        <end position="132"/>
    </location>
</feature>
<feature type="compositionally biased region" description="Low complexity" evidence="1">
    <location>
        <begin position="78"/>
        <end position="96"/>
    </location>
</feature>
<feature type="compositionally biased region" description="Basic and acidic residues" evidence="1">
    <location>
        <begin position="180"/>
        <end position="203"/>
    </location>
</feature>
<feature type="compositionally biased region" description="Polar residues" evidence="1">
    <location>
        <begin position="133"/>
        <end position="144"/>
    </location>
</feature>
<dbReference type="EMBL" id="FCOL02000004">
    <property type="protein sequence ID" value="SAL26532.1"/>
    <property type="molecule type" value="Genomic_DNA"/>
</dbReference>
<proteinExistence type="predicted"/>
<organism evidence="3 4">
    <name type="scientific">Caballeronia terrestris</name>
    <dbReference type="NCBI Taxonomy" id="1226301"/>
    <lineage>
        <taxon>Bacteria</taxon>
        <taxon>Pseudomonadati</taxon>
        <taxon>Pseudomonadota</taxon>
        <taxon>Betaproteobacteria</taxon>
        <taxon>Burkholderiales</taxon>
        <taxon>Burkholderiaceae</taxon>
        <taxon>Caballeronia</taxon>
    </lineage>
</organism>
<feature type="compositionally biased region" description="Gly residues" evidence="1">
    <location>
        <begin position="97"/>
        <end position="110"/>
    </location>
</feature>
<feature type="domain" description="DUF1521" evidence="2">
    <location>
        <begin position="216"/>
        <end position="374"/>
    </location>
</feature>